<dbReference type="GO" id="GO:0009277">
    <property type="term" value="C:fungal-type cell wall"/>
    <property type="evidence" value="ECO:0007669"/>
    <property type="project" value="TreeGrafter"/>
</dbReference>
<evidence type="ECO:0000256" key="24">
    <source>
        <dbReference type="SAM" id="MobiDB-lite"/>
    </source>
</evidence>
<dbReference type="PANTHER" id="PTHR16631:SF13">
    <property type="entry name" value="GLUCAN ENDO-1,3-BETA-GLUCOSIDASE EGLC-RELATED"/>
    <property type="match status" value="1"/>
</dbReference>
<evidence type="ECO:0000256" key="3">
    <source>
        <dbReference type="ARBA" id="ARBA00004609"/>
    </source>
</evidence>
<dbReference type="SUPFAM" id="SSF51445">
    <property type="entry name" value="(Trans)glycosidases"/>
    <property type="match status" value="1"/>
</dbReference>
<dbReference type="EMBL" id="JAJGCB010000032">
    <property type="protein sequence ID" value="KAJ8986708.1"/>
    <property type="molecule type" value="Genomic_DNA"/>
</dbReference>
<feature type="compositionally biased region" description="Low complexity" evidence="24">
    <location>
        <begin position="357"/>
        <end position="368"/>
    </location>
</feature>
<feature type="signal peptide" evidence="25">
    <location>
        <begin position="1"/>
        <end position="17"/>
    </location>
</feature>
<evidence type="ECO:0000256" key="11">
    <source>
        <dbReference type="ARBA" id="ARBA00022729"/>
    </source>
</evidence>
<gene>
    <name evidence="26" type="ORF">HRR80_009161</name>
</gene>
<evidence type="ECO:0000256" key="4">
    <source>
        <dbReference type="ARBA" id="ARBA00008773"/>
    </source>
</evidence>
<protein>
    <recommendedName>
        <fullName evidence="6">Probable glucan endo-1,3-beta-glucosidase eglC</fullName>
        <ecNumber evidence="5">3.2.1.39</ecNumber>
    </recommendedName>
    <alternativeName>
        <fullName evidence="20">Endo-1,3-beta-glucanase eglC</fullName>
    </alternativeName>
    <alternativeName>
        <fullName evidence="21">Laminarinase eglC</fullName>
    </alternativeName>
</protein>
<dbReference type="InterPro" id="IPR000490">
    <property type="entry name" value="Glyco_hydro_17"/>
</dbReference>
<dbReference type="GO" id="GO:0042973">
    <property type="term" value="F:glucan endo-1,3-beta-D-glucosidase activity"/>
    <property type="evidence" value="ECO:0007669"/>
    <property type="project" value="UniProtKB-EC"/>
</dbReference>
<evidence type="ECO:0000256" key="20">
    <source>
        <dbReference type="ARBA" id="ARBA00032134"/>
    </source>
</evidence>
<dbReference type="EC" id="3.2.1.39" evidence="5"/>
<dbReference type="InterPro" id="IPR050732">
    <property type="entry name" value="Beta-glucan_modifiers"/>
</dbReference>
<evidence type="ECO:0000256" key="25">
    <source>
        <dbReference type="SAM" id="SignalP"/>
    </source>
</evidence>
<evidence type="ECO:0000256" key="8">
    <source>
        <dbReference type="ARBA" id="ARBA00022512"/>
    </source>
</evidence>
<name>A0AAN6EK74_EXODE</name>
<dbReference type="GO" id="GO:0009986">
    <property type="term" value="C:cell surface"/>
    <property type="evidence" value="ECO:0007669"/>
    <property type="project" value="TreeGrafter"/>
</dbReference>
<keyword evidence="9" id="KW-0964">Secreted</keyword>
<keyword evidence="23" id="KW-0326">Glycosidase</keyword>
<keyword evidence="10" id="KW-0336">GPI-anchor</keyword>
<comment type="function">
    <text evidence="19">Glucanases play a role in cell expansion during growth, in cell-cell fusion during mating, and in spore release during sporulation. This enzyme may be involved in beta-glucan degradation and also function biosynthetically as a transglycosylase.</text>
</comment>
<proteinExistence type="inferred from homology"/>
<evidence type="ECO:0000313" key="27">
    <source>
        <dbReference type="Proteomes" id="UP001161757"/>
    </source>
</evidence>
<evidence type="ECO:0000256" key="10">
    <source>
        <dbReference type="ARBA" id="ARBA00022622"/>
    </source>
</evidence>
<evidence type="ECO:0000256" key="1">
    <source>
        <dbReference type="ARBA" id="ARBA00000382"/>
    </source>
</evidence>
<keyword evidence="8" id="KW-0134">Cell wall</keyword>
<dbReference type="PANTHER" id="PTHR16631">
    <property type="entry name" value="GLUCAN 1,3-BETA-GLUCOSIDASE"/>
    <property type="match status" value="1"/>
</dbReference>
<feature type="chain" id="PRO_5043017286" description="Probable glucan endo-1,3-beta-glucosidase eglC" evidence="25">
    <location>
        <begin position="18"/>
        <end position="433"/>
    </location>
</feature>
<evidence type="ECO:0000256" key="15">
    <source>
        <dbReference type="ARBA" id="ARBA00023277"/>
    </source>
</evidence>
<evidence type="ECO:0000256" key="19">
    <source>
        <dbReference type="ARBA" id="ARBA00025152"/>
    </source>
</evidence>
<evidence type="ECO:0000256" key="7">
    <source>
        <dbReference type="ARBA" id="ARBA00022475"/>
    </source>
</evidence>
<evidence type="ECO:0000256" key="21">
    <source>
        <dbReference type="ARBA" id="ARBA00032906"/>
    </source>
</evidence>
<keyword evidence="13" id="KW-0472">Membrane</keyword>
<dbReference type="GO" id="GO:0071555">
    <property type="term" value="P:cell wall organization"/>
    <property type="evidence" value="ECO:0007669"/>
    <property type="project" value="UniProtKB-KW"/>
</dbReference>
<dbReference type="Gene3D" id="3.20.20.80">
    <property type="entry name" value="Glycosidases"/>
    <property type="match status" value="1"/>
</dbReference>
<evidence type="ECO:0000256" key="12">
    <source>
        <dbReference type="ARBA" id="ARBA00022801"/>
    </source>
</evidence>
<dbReference type="AlphaFoldDB" id="A0AAN6EK74"/>
<evidence type="ECO:0000313" key="26">
    <source>
        <dbReference type="EMBL" id="KAJ8986708.1"/>
    </source>
</evidence>
<evidence type="ECO:0000256" key="23">
    <source>
        <dbReference type="RuleBase" id="RU004336"/>
    </source>
</evidence>
<feature type="compositionally biased region" description="Low complexity" evidence="24">
    <location>
        <begin position="388"/>
        <end position="404"/>
    </location>
</feature>
<feature type="compositionally biased region" description="Low complexity" evidence="24">
    <location>
        <begin position="310"/>
        <end position="349"/>
    </location>
</feature>
<dbReference type="InterPro" id="IPR017853">
    <property type="entry name" value="GH"/>
</dbReference>
<dbReference type="GO" id="GO:0005576">
    <property type="term" value="C:extracellular region"/>
    <property type="evidence" value="ECO:0007669"/>
    <property type="project" value="TreeGrafter"/>
</dbReference>
<keyword evidence="11 25" id="KW-0732">Signal</keyword>
<evidence type="ECO:0000256" key="14">
    <source>
        <dbReference type="ARBA" id="ARBA00023180"/>
    </source>
</evidence>
<dbReference type="GO" id="GO:0098552">
    <property type="term" value="C:side of membrane"/>
    <property type="evidence" value="ECO:0007669"/>
    <property type="project" value="UniProtKB-KW"/>
</dbReference>
<comment type="similarity">
    <text evidence="4 22">Belongs to the glycosyl hydrolase 17 family.</text>
</comment>
<organism evidence="26 27">
    <name type="scientific">Exophiala dermatitidis</name>
    <name type="common">Black yeast-like fungus</name>
    <name type="synonym">Wangiella dermatitidis</name>
    <dbReference type="NCBI Taxonomy" id="5970"/>
    <lineage>
        <taxon>Eukaryota</taxon>
        <taxon>Fungi</taxon>
        <taxon>Dikarya</taxon>
        <taxon>Ascomycota</taxon>
        <taxon>Pezizomycotina</taxon>
        <taxon>Eurotiomycetes</taxon>
        <taxon>Chaetothyriomycetidae</taxon>
        <taxon>Chaetothyriales</taxon>
        <taxon>Herpotrichiellaceae</taxon>
        <taxon>Exophiala</taxon>
    </lineage>
</organism>
<evidence type="ECO:0000256" key="18">
    <source>
        <dbReference type="ARBA" id="ARBA00023326"/>
    </source>
</evidence>
<keyword evidence="17" id="KW-0961">Cell wall biogenesis/degradation</keyword>
<dbReference type="GO" id="GO:0000272">
    <property type="term" value="P:polysaccharide catabolic process"/>
    <property type="evidence" value="ECO:0007669"/>
    <property type="project" value="UniProtKB-KW"/>
</dbReference>
<dbReference type="GO" id="GO:0005886">
    <property type="term" value="C:plasma membrane"/>
    <property type="evidence" value="ECO:0007669"/>
    <property type="project" value="UniProtKB-SubCell"/>
</dbReference>
<evidence type="ECO:0000256" key="6">
    <source>
        <dbReference type="ARBA" id="ARBA00019762"/>
    </source>
</evidence>
<accession>A0AAN6EK74</accession>
<evidence type="ECO:0000256" key="17">
    <source>
        <dbReference type="ARBA" id="ARBA00023316"/>
    </source>
</evidence>
<dbReference type="Pfam" id="PF00332">
    <property type="entry name" value="Glyco_hydro_17"/>
    <property type="match status" value="1"/>
</dbReference>
<evidence type="ECO:0000256" key="22">
    <source>
        <dbReference type="RuleBase" id="RU004335"/>
    </source>
</evidence>
<dbReference type="PROSITE" id="PS00587">
    <property type="entry name" value="GLYCOSYL_HYDROL_F17"/>
    <property type="match status" value="1"/>
</dbReference>
<comment type="catalytic activity">
    <reaction evidence="1">
        <text>Hydrolysis of (1-&gt;3)-beta-D-glucosidic linkages in (1-&gt;3)-beta-D-glucans.</text>
        <dbReference type="EC" id="3.2.1.39"/>
    </reaction>
</comment>
<evidence type="ECO:0000256" key="9">
    <source>
        <dbReference type="ARBA" id="ARBA00022525"/>
    </source>
</evidence>
<comment type="subcellular location">
    <subcellularLocation>
        <location evidence="3">Cell membrane</location>
        <topology evidence="3">Lipid-anchor</topology>
        <topology evidence="3">GPI-anchor</topology>
    </subcellularLocation>
    <subcellularLocation>
        <location evidence="2">Secreted</location>
        <location evidence="2">Cell wall</location>
    </subcellularLocation>
</comment>
<evidence type="ECO:0000256" key="5">
    <source>
        <dbReference type="ARBA" id="ARBA00012780"/>
    </source>
</evidence>
<keyword evidence="14" id="KW-0325">Glycoprotein</keyword>
<keyword evidence="15" id="KW-0119">Carbohydrate metabolism</keyword>
<dbReference type="Proteomes" id="UP001161757">
    <property type="component" value="Unassembled WGS sequence"/>
</dbReference>
<comment type="caution">
    <text evidence="26">The sequence shown here is derived from an EMBL/GenBank/DDBJ whole genome shotgun (WGS) entry which is preliminary data.</text>
</comment>
<evidence type="ECO:0000256" key="2">
    <source>
        <dbReference type="ARBA" id="ARBA00004191"/>
    </source>
</evidence>
<keyword evidence="12 23" id="KW-0378">Hydrolase</keyword>
<feature type="compositionally biased region" description="Gly residues" evidence="24">
    <location>
        <begin position="369"/>
        <end position="387"/>
    </location>
</feature>
<evidence type="ECO:0000256" key="16">
    <source>
        <dbReference type="ARBA" id="ARBA00023288"/>
    </source>
</evidence>
<keyword evidence="18" id="KW-0624">Polysaccharide degradation</keyword>
<feature type="region of interest" description="Disordered" evidence="24">
    <location>
        <begin position="310"/>
        <end position="404"/>
    </location>
</feature>
<keyword evidence="7" id="KW-1003">Cell membrane</keyword>
<sequence>MKSSILALLGGAATALAAVRGFNYASQGQDYDGFLSQFKTAASLAGADDFTSARLYTMIQEGTTNTPISAIKAAIDSKTTLLLGLWASEDEATFENEITALKSAISTYGSDFADLVVGISVGSEDLYRISPIGIAAGSGVGQTPDVLVKYIGKVRDAIKGTALSSTPVGHVDTWNVYVNETNAEVISNCDFLGLDEYPYYQTTDENSIDNAGNLFFEAYDKVAAVAGGKPIWVTEAGWPTSGPKSNLAEASVENAETFWQTVACELEHRGVDFWWYILADAGASPSFGVSENGKPLYNLACNATSGFKNSTSSSTTSASGNSTATSTASGSHTSHASTNGTVTTKSGSGSATGTGSGSTSTVIETASAGGSGSGSGSGSSSGSGSGSGSKASAGTGASATSTGATAPYTGAASKLEGSIAGLAVVAGVAAFAL</sequence>
<keyword evidence="16" id="KW-0449">Lipoprotein</keyword>
<reference evidence="26" key="1">
    <citation type="submission" date="2023-01" db="EMBL/GenBank/DDBJ databases">
        <title>Exophiala dermititidis isolated from Cystic Fibrosis Patient.</title>
        <authorList>
            <person name="Kurbessoian T."/>
            <person name="Crocker A."/>
            <person name="Murante D."/>
            <person name="Hogan D.A."/>
            <person name="Stajich J.E."/>
        </authorList>
    </citation>
    <scope>NUCLEOTIDE SEQUENCE</scope>
    <source>
        <strain evidence="26">Ex8</strain>
    </source>
</reference>
<evidence type="ECO:0000256" key="13">
    <source>
        <dbReference type="ARBA" id="ARBA00023136"/>
    </source>
</evidence>